<accession>A0A9D3Y2X0</accession>
<reference evidence="2" key="1">
    <citation type="journal article" date="2019" name="bioRxiv">
        <title>The Genome of the Zebra Mussel, Dreissena polymorpha: A Resource for Invasive Species Research.</title>
        <authorList>
            <person name="McCartney M.A."/>
            <person name="Auch B."/>
            <person name="Kono T."/>
            <person name="Mallez S."/>
            <person name="Zhang Y."/>
            <person name="Obille A."/>
            <person name="Becker A."/>
            <person name="Abrahante J.E."/>
            <person name="Garbe J."/>
            <person name="Badalamenti J.P."/>
            <person name="Herman A."/>
            <person name="Mangelson H."/>
            <person name="Liachko I."/>
            <person name="Sullivan S."/>
            <person name="Sone E.D."/>
            <person name="Koren S."/>
            <person name="Silverstein K.A.T."/>
            <person name="Beckman K.B."/>
            <person name="Gohl D.M."/>
        </authorList>
    </citation>
    <scope>NUCLEOTIDE SEQUENCE</scope>
    <source>
        <strain evidence="2">Duluth1</strain>
        <tissue evidence="2">Whole animal</tissue>
    </source>
</reference>
<name>A0A9D3Y2X0_DREPO</name>
<protein>
    <submittedName>
        <fullName evidence="2">Uncharacterized protein</fullName>
    </submittedName>
</protein>
<sequence>MPLLIQSLHKDAADPQNHCIFDSTMTEQQDPEVPDGPEHDLSEEDMMFVSLLYNYILALEANEREEEQQRQGEVDLPAGGRRPFIKSSWTRSWLTEDSNMVITLASWTHNSDKKTLLPSETSPD</sequence>
<dbReference type="AlphaFoldDB" id="A0A9D3Y2X0"/>
<keyword evidence="3" id="KW-1185">Reference proteome</keyword>
<organism evidence="2 3">
    <name type="scientific">Dreissena polymorpha</name>
    <name type="common">Zebra mussel</name>
    <name type="synonym">Mytilus polymorpha</name>
    <dbReference type="NCBI Taxonomy" id="45954"/>
    <lineage>
        <taxon>Eukaryota</taxon>
        <taxon>Metazoa</taxon>
        <taxon>Spiralia</taxon>
        <taxon>Lophotrochozoa</taxon>
        <taxon>Mollusca</taxon>
        <taxon>Bivalvia</taxon>
        <taxon>Autobranchia</taxon>
        <taxon>Heteroconchia</taxon>
        <taxon>Euheterodonta</taxon>
        <taxon>Imparidentia</taxon>
        <taxon>Neoheterodontei</taxon>
        <taxon>Myida</taxon>
        <taxon>Dreissenoidea</taxon>
        <taxon>Dreissenidae</taxon>
        <taxon>Dreissena</taxon>
    </lineage>
</organism>
<dbReference type="EMBL" id="JAIWYP010000025">
    <property type="protein sequence ID" value="KAH3692129.1"/>
    <property type="molecule type" value="Genomic_DNA"/>
</dbReference>
<evidence type="ECO:0000256" key="1">
    <source>
        <dbReference type="SAM" id="MobiDB-lite"/>
    </source>
</evidence>
<gene>
    <name evidence="2" type="ORF">DPMN_193941</name>
</gene>
<evidence type="ECO:0000313" key="2">
    <source>
        <dbReference type="EMBL" id="KAH3692129.1"/>
    </source>
</evidence>
<proteinExistence type="predicted"/>
<comment type="caution">
    <text evidence="2">The sequence shown here is derived from an EMBL/GenBank/DDBJ whole genome shotgun (WGS) entry which is preliminary data.</text>
</comment>
<feature type="region of interest" description="Disordered" evidence="1">
    <location>
        <begin position="63"/>
        <end position="84"/>
    </location>
</feature>
<evidence type="ECO:0000313" key="3">
    <source>
        <dbReference type="Proteomes" id="UP000828390"/>
    </source>
</evidence>
<dbReference type="Proteomes" id="UP000828390">
    <property type="component" value="Unassembled WGS sequence"/>
</dbReference>
<reference evidence="2" key="2">
    <citation type="submission" date="2020-11" db="EMBL/GenBank/DDBJ databases">
        <authorList>
            <person name="McCartney M.A."/>
            <person name="Auch B."/>
            <person name="Kono T."/>
            <person name="Mallez S."/>
            <person name="Becker A."/>
            <person name="Gohl D.M."/>
            <person name="Silverstein K.A.T."/>
            <person name="Koren S."/>
            <person name="Bechman K.B."/>
            <person name="Herman A."/>
            <person name="Abrahante J.E."/>
            <person name="Garbe J."/>
        </authorList>
    </citation>
    <scope>NUCLEOTIDE SEQUENCE</scope>
    <source>
        <strain evidence="2">Duluth1</strain>
        <tissue evidence="2">Whole animal</tissue>
    </source>
</reference>